<dbReference type="FunFam" id="1.10.238.10:FF:000251">
    <property type="entry name" value="Calmodulin-related protein 97A"/>
    <property type="match status" value="1"/>
</dbReference>
<dbReference type="Proteomes" id="UP000694850">
    <property type="component" value="Unplaced"/>
</dbReference>
<evidence type="ECO:0000256" key="3">
    <source>
        <dbReference type="ARBA" id="ARBA00022737"/>
    </source>
</evidence>
<dbReference type="InterPro" id="IPR011992">
    <property type="entry name" value="EF-hand-dom_pair"/>
</dbReference>
<feature type="domain" description="EF-hand" evidence="5">
    <location>
        <begin position="44"/>
        <end position="79"/>
    </location>
</feature>
<feature type="domain" description="EF-hand" evidence="5">
    <location>
        <begin position="8"/>
        <end position="43"/>
    </location>
</feature>
<dbReference type="SUPFAM" id="SSF47473">
    <property type="entry name" value="EF-hand"/>
    <property type="match status" value="1"/>
</dbReference>
<dbReference type="GeneID" id="103192501"/>
<dbReference type="RefSeq" id="XP_007933673.1">
    <property type="nucleotide sequence ID" value="XM_007935482.1"/>
</dbReference>
<name>A0A8B6ZDC1_ORYAF</name>
<keyword evidence="4" id="KW-0106">Calcium</keyword>
<reference evidence="7" key="1">
    <citation type="submission" date="2025-08" db="UniProtKB">
        <authorList>
            <consortium name="RefSeq"/>
        </authorList>
    </citation>
    <scope>IDENTIFICATION</scope>
</reference>
<comment type="similarity">
    <text evidence="1">Belongs to the calmodulin family.</text>
</comment>
<accession>A0A8B6ZDC1</accession>
<dbReference type="PANTHER" id="PTHR23048">
    <property type="entry name" value="MYOSIN LIGHT CHAIN 1, 3"/>
    <property type="match status" value="1"/>
</dbReference>
<evidence type="ECO:0000313" key="6">
    <source>
        <dbReference type="Proteomes" id="UP000694850"/>
    </source>
</evidence>
<evidence type="ECO:0000256" key="2">
    <source>
        <dbReference type="ARBA" id="ARBA00022723"/>
    </source>
</evidence>
<dbReference type="PROSITE" id="PS50222">
    <property type="entry name" value="EF_HAND_2"/>
    <property type="match status" value="4"/>
</dbReference>
<feature type="domain" description="EF-hand" evidence="5">
    <location>
        <begin position="81"/>
        <end position="116"/>
    </location>
</feature>
<dbReference type="PROSITE" id="PS00018">
    <property type="entry name" value="EF_HAND_1"/>
    <property type="match status" value="3"/>
</dbReference>
<dbReference type="AlphaFoldDB" id="A0A8B6ZDC1"/>
<evidence type="ECO:0000256" key="4">
    <source>
        <dbReference type="ARBA" id="ARBA00022837"/>
    </source>
</evidence>
<protein>
    <submittedName>
        <fullName evidence="7">Calmodulin-like protein 5</fullName>
    </submittedName>
</protein>
<dbReference type="FunFam" id="1.10.238.10:FF:000181">
    <property type="entry name" value="CALML5 isoform 1"/>
    <property type="match status" value="1"/>
</dbReference>
<proteinExistence type="inferred from homology"/>
<evidence type="ECO:0000313" key="7">
    <source>
        <dbReference type="RefSeq" id="XP_007933673.1"/>
    </source>
</evidence>
<dbReference type="InterPro" id="IPR002048">
    <property type="entry name" value="EF_hand_dom"/>
</dbReference>
<keyword evidence="3" id="KW-0677">Repeat</keyword>
<gene>
    <name evidence="7" type="primary">LOC103192501</name>
</gene>
<dbReference type="PANTHER" id="PTHR23048:SF0">
    <property type="entry name" value="CALMODULIN LIKE 3"/>
    <property type="match status" value="1"/>
</dbReference>
<dbReference type="GO" id="GO:0005509">
    <property type="term" value="F:calcium ion binding"/>
    <property type="evidence" value="ECO:0007669"/>
    <property type="project" value="InterPro"/>
</dbReference>
<keyword evidence="2" id="KW-0479">Metal-binding</keyword>
<sequence>MAEHLTKEQVEQCKQAFAACDTNGDGTINSQELGKVMQALGHNLSEEELKALIAMIDTDHDSVINFQEFLEMVAKKTKVWGSKEEMQAVFRQFDENDDGHITLAELKQAMIKLGAQLSDEEVDAMIREADLDQDGQVNYQEFERMLTKK</sequence>
<dbReference type="InterPro" id="IPR018247">
    <property type="entry name" value="EF_Hand_1_Ca_BS"/>
</dbReference>
<dbReference type="GO" id="GO:0016460">
    <property type="term" value="C:myosin II complex"/>
    <property type="evidence" value="ECO:0007669"/>
    <property type="project" value="TreeGrafter"/>
</dbReference>
<organism evidence="6 7">
    <name type="scientific">Orycteropus afer afer</name>
    <dbReference type="NCBI Taxonomy" id="1230840"/>
    <lineage>
        <taxon>Eukaryota</taxon>
        <taxon>Metazoa</taxon>
        <taxon>Chordata</taxon>
        <taxon>Craniata</taxon>
        <taxon>Vertebrata</taxon>
        <taxon>Euteleostomi</taxon>
        <taxon>Mammalia</taxon>
        <taxon>Eutheria</taxon>
        <taxon>Afrotheria</taxon>
        <taxon>Tubulidentata</taxon>
        <taxon>Orycteropodidae</taxon>
        <taxon>Orycteropus</taxon>
    </lineage>
</organism>
<dbReference type="Gene3D" id="1.10.238.10">
    <property type="entry name" value="EF-hand"/>
    <property type="match status" value="2"/>
</dbReference>
<dbReference type="InterPro" id="IPR050230">
    <property type="entry name" value="CALM/Myosin/TropC-like"/>
</dbReference>
<evidence type="ECO:0000256" key="1">
    <source>
        <dbReference type="ARBA" id="ARBA00009763"/>
    </source>
</evidence>
<feature type="domain" description="EF-hand" evidence="5">
    <location>
        <begin position="117"/>
        <end position="149"/>
    </location>
</feature>
<keyword evidence="6" id="KW-1185">Reference proteome</keyword>
<dbReference type="OrthoDB" id="26525at2759"/>
<dbReference type="SMART" id="SM00054">
    <property type="entry name" value="EFh"/>
    <property type="match status" value="4"/>
</dbReference>
<evidence type="ECO:0000259" key="5">
    <source>
        <dbReference type="PROSITE" id="PS50222"/>
    </source>
</evidence>
<dbReference type="Pfam" id="PF13499">
    <property type="entry name" value="EF-hand_7"/>
    <property type="match status" value="2"/>
</dbReference>